<feature type="compositionally biased region" description="Polar residues" evidence="1">
    <location>
        <begin position="71"/>
        <end position="80"/>
    </location>
</feature>
<feature type="region of interest" description="Disordered" evidence="1">
    <location>
        <begin position="48"/>
        <end position="80"/>
    </location>
</feature>
<dbReference type="AlphaFoldDB" id="B0C086"/>
<dbReference type="EMBL" id="CP000828">
    <property type="protein sequence ID" value="ABW29578.1"/>
    <property type="molecule type" value="Genomic_DNA"/>
</dbReference>
<dbReference type="KEGG" id="amr:AM1_4604"/>
<keyword evidence="2" id="KW-0732">Signal</keyword>
<name>B0C086_ACAM1</name>
<protein>
    <submittedName>
        <fullName evidence="3">Uncharacterized protein</fullName>
    </submittedName>
</protein>
<gene>
    <name evidence="3" type="ordered locus">AM1_4604</name>
</gene>
<evidence type="ECO:0000256" key="1">
    <source>
        <dbReference type="SAM" id="MobiDB-lite"/>
    </source>
</evidence>
<proteinExistence type="predicted"/>
<evidence type="ECO:0000256" key="2">
    <source>
        <dbReference type="SAM" id="SignalP"/>
    </source>
</evidence>
<dbReference type="STRING" id="329726.AM1_4604"/>
<organism evidence="3 4">
    <name type="scientific">Acaryochloris marina (strain MBIC 11017)</name>
    <dbReference type="NCBI Taxonomy" id="329726"/>
    <lineage>
        <taxon>Bacteria</taxon>
        <taxon>Bacillati</taxon>
        <taxon>Cyanobacteriota</taxon>
        <taxon>Cyanophyceae</taxon>
        <taxon>Acaryochloridales</taxon>
        <taxon>Acaryochloridaceae</taxon>
        <taxon>Acaryochloris</taxon>
    </lineage>
</organism>
<dbReference type="HOGENOM" id="CLU_1987747_0_0_3"/>
<dbReference type="OrthoDB" id="9841447at2"/>
<dbReference type="Proteomes" id="UP000000268">
    <property type="component" value="Chromosome"/>
</dbReference>
<feature type="compositionally biased region" description="Low complexity" evidence="1">
    <location>
        <begin position="53"/>
        <end position="70"/>
    </location>
</feature>
<keyword evidence="4" id="KW-1185">Reference proteome</keyword>
<evidence type="ECO:0000313" key="4">
    <source>
        <dbReference type="Proteomes" id="UP000000268"/>
    </source>
</evidence>
<feature type="chain" id="PRO_5002748374" evidence="2">
    <location>
        <begin position="19"/>
        <end position="125"/>
    </location>
</feature>
<sequence length="125" mass="13450">MTTGFLVFAGVVAKPAVAQNATATTVTTFVVSPTGHTVIERNIHDSVQSHQNSVSLTTDSQSGSSQTSNTEGGRTTQTTYNYGSTATSIAVENIDITREVEVEFREEYDFNEVLIINNSTTGYSF</sequence>
<reference evidence="3 4" key="1">
    <citation type="journal article" date="2008" name="Proc. Natl. Acad. Sci. U.S.A.">
        <title>Niche adaptation and genome expansion in the chlorophyll d-producing cyanobacterium Acaryochloris marina.</title>
        <authorList>
            <person name="Swingley W.D."/>
            <person name="Chen M."/>
            <person name="Cheung P.C."/>
            <person name="Conrad A.L."/>
            <person name="Dejesa L.C."/>
            <person name="Hao J."/>
            <person name="Honchak B.M."/>
            <person name="Karbach L.E."/>
            <person name="Kurdoglu A."/>
            <person name="Lahiri S."/>
            <person name="Mastrian S.D."/>
            <person name="Miyashita H."/>
            <person name="Page L."/>
            <person name="Ramakrishna P."/>
            <person name="Satoh S."/>
            <person name="Sattley W.M."/>
            <person name="Shimada Y."/>
            <person name="Taylor H.L."/>
            <person name="Tomo T."/>
            <person name="Tsuchiya T."/>
            <person name="Wang Z.T."/>
            <person name="Raymond J."/>
            <person name="Mimuro M."/>
            <person name="Blankenship R.E."/>
            <person name="Touchman J.W."/>
        </authorList>
    </citation>
    <scope>NUCLEOTIDE SEQUENCE [LARGE SCALE GENOMIC DNA]</scope>
    <source>
        <strain evidence="4">MBIC 11017</strain>
    </source>
</reference>
<accession>B0C086</accession>
<feature type="signal peptide" evidence="2">
    <location>
        <begin position="1"/>
        <end position="18"/>
    </location>
</feature>
<evidence type="ECO:0000313" key="3">
    <source>
        <dbReference type="EMBL" id="ABW29578.1"/>
    </source>
</evidence>